<dbReference type="AlphaFoldDB" id="E1QQR6"/>
<dbReference type="eggNOG" id="arCOG06056">
    <property type="taxonomic scope" value="Archaea"/>
</dbReference>
<reference evidence="1 2" key="1">
    <citation type="journal article" date="2010" name="Stand. Genomic Sci.">
        <title>Complete genome sequence of Vulcanisaeta distributa type strain (IC-017).</title>
        <authorList>
            <person name="Mavromatis K."/>
            <person name="Sikorski J."/>
            <person name="Pabst E."/>
            <person name="Teshima H."/>
            <person name="Lapidus A."/>
            <person name="Lucas S."/>
            <person name="Nolan M."/>
            <person name="Glavina Del Rio T."/>
            <person name="Cheng J.F."/>
            <person name="Bruce D."/>
            <person name="Goodwin L."/>
            <person name="Pitluck S."/>
            <person name="Liolios K."/>
            <person name="Ivanova N."/>
            <person name="Mikhailova N."/>
            <person name="Pati A."/>
            <person name="Chen A."/>
            <person name="Palaniappan K."/>
            <person name="Land M."/>
            <person name="Hauser L."/>
            <person name="Chang Y.J."/>
            <person name="Jeffries C.D."/>
            <person name="Rohde M."/>
            <person name="Spring S."/>
            <person name="Goker M."/>
            <person name="Wirth R."/>
            <person name="Woyke T."/>
            <person name="Bristow J."/>
            <person name="Eisen J.A."/>
            <person name="Markowitz V."/>
            <person name="Hugenholtz P."/>
            <person name="Klenk H.P."/>
            <person name="Kyrpides N.C."/>
        </authorList>
    </citation>
    <scope>NUCLEOTIDE SEQUENCE [LARGE SCALE GENOMIC DNA]</scope>
    <source>
        <strain evidence="2">DSM 14429 / JCM 11212 / NBRC 100878 / IC-017</strain>
    </source>
</reference>
<evidence type="ECO:0000313" key="1">
    <source>
        <dbReference type="EMBL" id="ADN51678.1"/>
    </source>
</evidence>
<dbReference type="EMBL" id="CP002100">
    <property type="protein sequence ID" value="ADN51678.1"/>
    <property type="molecule type" value="Genomic_DNA"/>
</dbReference>
<dbReference type="OrthoDB" id="25399at2157"/>
<proteinExistence type="predicted"/>
<dbReference type="KEGG" id="vdi:Vdis_2310"/>
<name>E1QQR6_VULDI</name>
<gene>
    <name evidence="1" type="ordered locus">Vdis_2310</name>
</gene>
<dbReference type="Gene3D" id="3.40.50.1450">
    <property type="entry name" value="HybD-like"/>
    <property type="match status" value="1"/>
</dbReference>
<dbReference type="Proteomes" id="UP000006681">
    <property type="component" value="Chromosome"/>
</dbReference>
<keyword evidence="2" id="KW-1185">Reference proteome</keyword>
<reference evidence="2" key="2">
    <citation type="journal article" date="2010" name="Stand. Genomic Sci.">
        <title>Complete genome sequence of Vulcanisaeta distributa type strain (IC-017T).</title>
        <authorList>
            <person name="Mavromatis K."/>
            <person name="Sikorski J."/>
            <person name="Pabst E."/>
            <person name="Teshima H."/>
            <person name="Lapidus A."/>
            <person name="Lucas S."/>
            <person name="Nolan M."/>
            <person name="Glavina Del Rio T."/>
            <person name="Cheng J."/>
            <person name="Bruce D."/>
            <person name="Goodwin L."/>
            <person name="Pitluck S."/>
            <person name="Liolios K."/>
            <person name="Ivanova N."/>
            <person name="Mikhailova N."/>
            <person name="Pati A."/>
            <person name="Chen A."/>
            <person name="Palaniappan K."/>
            <person name="Land M."/>
            <person name="Hauser L."/>
            <person name="Chang Y."/>
            <person name="Jeffries C."/>
            <person name="Rohde M."/>
            <person name="Spring S."/>
            <person name="Goker M."/>
            <person name="Wirth R."/>
            <person name="Woyke T."/>
            <person name="Bristow J."/>
            <person name="Eisen J."/>
            <person name="Markowitz V."/>
            <person name="Hugenholtz P."/>
            <person name="Klenk H."/>
            <person name="Kyrpides N."/>
        </authorList>
    </citation>
    <scope>NUCLEOTIDE SEQUENCE [LARGE SCALE GENOMIC DNA]</scope>
    <source>
        <strain evidence="2">DSM 14429 / JCM 11212 / NBRC 100878 / IC-017</strain>
    </source>
</reference>
<dbReference type="RefSeq" id="WP_013337403.1">
    <property type="nucleotide sequence ID" value="NC_014537.1"/>
</dbReference>
<dbReference type="GeneID" id="9753265"/>
<evidence type="ECO:0000313" key="2">
    <source>
        <dbReference type="Proteomes" id="UP000006681"/>
    </source>
</evidence>
<dbReference type="SUPFAM" id="SSF53163">
    <property type="entry name" value="HybD-like"/>
    <property type="match status" value="1"/>
</dbReference>
<dbReference type="HOGENOM" id="CLU_1665596_0_0_2"/>
<sequence length="166" mass="18335">MKIVIAYSGYLPMGDMAVGLRVGELLGNELRRRNYQEVELLDVSADVLTAVDLINERRPDVLILVGAKRRGRAKGTVEVIRPNLEPIEDSIEANDLLRPSLDGRVCITDVLNGLRVLGTTAKEIILIECEPPFDEPYIGLSSEGEKCAINIVNLILSEILPKIMNK</sequence>
<accession>E1QQR6</accession>
<organism evidence="1 2">
    <name type="scientific">Vulcanisaeta distributa (strain DSM 14429 / JCM 11212 / NBRC 100878 / IC-017)</name>
    <dbReference type="NCBI Taxonomy" id="572478"/>
    <lineage>
        <taxon>Archaea</taxon>
        <taxon>Thermoproteota</taxon>
        <taxon>Thermoprotei</taxon>
        <taxon>Thermoproteales</taxon>
        <taxon>Thermoproteaceae</taxon>
        <taxon>Vulcanisaeta</taxon>
    </lineage>
</organism>
<dbReference type="InterPro" id="IPR023430">
    <property type="entry name" value="Pept_HybD-like_dom_sf"/>
</dbReference>
<protein>
    <submittedName>
        <fullName evidence="1">Peptidase M52 hydrogen uptake protein</fullName>
    </submittedName>
</protein>
<dbReference type="STRING" id="572478.Vdis_2310"/>